<evidence type="ECO:0000313" key="10">
    <source>
        <dbReference type="EMBL" id="RZF23307.1"/>
    </source>
</evidence>
<feature type="binding site" evidence="8">
    <location>
        <position position="84"/>
    </location>
    <ligand>
        <name>Zn(2+)</name>
        <dbReference type="ChEBI" id="CHEBI:29105"/>
        <note>catalytic</note>
    </ligand>
</feature>
<evidence type="ECO:0000256" key="2">
    <source>
        <dbReference type="ARBA" id="ARBA00011738"/>
    </source>
</evidence>
<keyword evidence="3 8" id="KW-0819">tRNA processing</keyword>
<dbReference type="PANTHER" id="PTHR11079:SF202">
    <property type="entry name" value="TRNA-SPECIFIC ADENOSINE DEAMINASE"/>
    <property type="match status" value="1"/>
</dbReference>
<dbReference type="InterPro" id="IPR016193">
    <property type="entry name" value="Cytidine_deaminase-like"/>
</dbReference>
<dbReference type="InterPro" id="IPR016192">
    <property type="entry name" value="APOBEC/CMP_deaminase_Zn-bd"/>
</dbReference>
<evidence type="ECO:0000256" key="3">
    <source>
        <dbReference type="ARBA" id="ARBA00022694"/>
    </source>
</evidence>
<dbReference type="InterPro" id="IPR058535">
    <property type="entry name" value="MafB19-deam"/>
</dbReference>
<dbReference type="PANTHER" id="PTHR11079">
    <property type="entry name" value="CYTOSINE DEAMINASE FAMILY MEMBER"/>
    <property type="match status" value="1"/>
</dbReference>
<evidence type="ECO:0000256" key="8">
    <source>
        <dbReference type="HAMAP-Rule" id="MF_00972"/>
    </source>
</evidence>
<keyword evidence="5 8" id="KW-0378">Hydrolase</keyword>
<comment type="function">
    <text evidence="8">Catalyzes the deamination of adenosine to inosine at the wobble position 34 of tRNA(Arg2).</text>
</comment>
<dbReference type="Pfam" id="PF14437">
    <property type="entry name" value="MafB19-deam"/>
    <property type="match status" value="1"/>
</dbReference>
<evidence type="ECO:0000256" key="7">
    <source>
        <dbReference type="ARBA" id="ARBA00048045"/>
    </source>
</evidence>
<gene>
    <name evidence="8" type="primary">tadA</name>
    <name evidence="10" type="ORF">DAY19_04965</name>
</gene>
<comment type="cofactor">
    <cofactor evidence="8">
        <name>Zn(2+)</name>
        <dbReference type="ChEBI" id="CHEBI:29105"/>
    </cofactor>
    <text evidence="8">Binds 1 zinc ion per subunit.</text>
</comment>
<keyword evidence="6 8" id="KW-0862">Zinc</keyword>
<sequence length="158" mass="17965">MKSHIWNMKLALDEAELAFKAGEVPVGAIVVDENDNVIAKAHNLKEQNKDTTAHAEILAIKEASEKLGDWRLINCTIYITLEPCPMCLYAILQARFKNVVFGAYDHKAGSISLGYSFQKDKRFNHKFSVIGGIEHFKCSKVLSDFFKLRRKTYRKVKS</sequence>
<comment type="subunit">
    <text evidence="2 8">Homodimer.</text>
</comment>
<comment type="caution">
    <text evidence="10">The sequence shown here is derived from an EMBL/GenBank/DDBJ whole genome shotgun (WGS) entry which is preliminary data.</text>
</comment>
<feature type="binding site" evidence="8">
    <location>
        <position position="87"/>
    </location>
    <ligand>
        <name>Zn(2+)</name>
        <dbReference type="ChEBI" id="CHEBI:29105"/>
        <note>catalytic</note>
    </ligand>
</feature>
<dbReference type="PROSITE" id="PS51747">
    <property type="entry name" value="CYT_DCMP_DEAMINASES_2"/>
    <property type="match status" value="1"/>
</dbReference>
<evidence type="ECO:0000259" key="9">
    <source>
        <dbReference type="PROSITE" id="PS51747"/>
    </source>
</evidence>
<dbReference type="PROSITE" id="PS00903">
    <property type="entry name" value="CYT_DCMP_DEAMINASES_1"/>
    <property type="match status" value="1"/>
</dbReference>
<name>A0ABY0IKY8_9BACT</name>
<dbReference type="InterPro" id="IPR028883">
    <property type="entry name" value="tRNA_aden_deaminase"/>
</dbReference>
<dbReference type="RefSeq" id="WP_114706249.1">
    <property type="nucleotide sequence ID" value="NZ_QDKL01000001.1"/>
</dbReference>
<keyword evidence="4 8" id="KW-0479">Metal-binding</keyword>
<evidence type="ECO:0000256" key="5">
    <source>
        <dbReference type="ARBA" id="ARBA00022801"/>
    </source>
</evidence>
<dbReference type="HAMAP" id="MF_00972">
    <property type="entry name" value="tRNA_aden_deaminase"/>
    <property type="match status" value="1"/>
</dbReference>
<dbReference type="SUPFAM" id="SSF53927">
    <property type="entry name" value="Cytidine deaminase-like"/>
    <property type="match status" value="1"/>
</dbReference>
<organism evidence="10 11">
    <name type="scientific">Halobacteriovorax vibrionivorans</name>
    <dbReference type="NCBI Taxonomy" id="2152716"/>
    <lineage>
        <taxon>Bacteria</taxon>
        <taxon>Pseudomonadati</taxon>
        <taxon>Bdellovibrionota</taxon>
        <taxon>Bacteriovoracia</taxon>
        <taxon>Bacteriovoracales</taxon>
        <taxon>Halobacteriovoraceae</taxon>
        <taxon>Halobacteriovorax</taxon>
    </lineage>
</organism>
<comment type="catalytic activity">
    <reaction evidence="7 8">
        <text>adenosine(34) in tRNA + H2O + H(+) = inosine(34) in tRNA + NH4(+)</text>
        <dbReference type="Rhea" id="RHEA:43168"/>
        <dbReference type="Rhea" id="RHEA-COMP:10373"/>
        <dbReference type="Rhea" id="RHEA-COMP:10374"/>
        <dbReference type="ChEBI" id="CHEBI:15377"/>
        <dbReference type="ChEBI" id="CHEBI:15378"/>
        <dbReference type="ChEBI" id="CHEBI:28938"/>
        <dbReference type="ChEBI" id="CHEBI:74411"/>
        <dbReference type="ChEBI" id="CHEBI:82852"/>
        <dbReference type="EC" id="3.5.4.33"/>
    </reaction>
</comment>
<dbReference type="CDD" id="cd01285">
    <property type="entry name" value="nucleoside_deaminase"/>
    <property type="match status" value="1"/>
</dbReference>
<feature type="binding site" evidence="8">
    <location>
        <position position="54"/>
    </location>
    <ligand>
        <name>Zn(2+)</name>
        <dbReference type="ChEBI" id="CHEBI:29105"/>
        <note>catalytic</note>
    </ligand>
</feature>
<feature type="active site" description="Proton donor" evidence="8">
    <location>
        <position position="56"/>
    </location>
</feature>
<dbReference type="Proteomes" id="UP000443582">
    <property type="component" value="Unassembled WGS sequence"/>
</dbReference>
<protein>
    <recommendedName>
        <fullName evidence="8">tRNA-specific adenosine deaminase</fullName>
        <ecNumber evidence="8">3.5.4.33</ecNumber>
    </recommendedName>
</protein>
<evidence type="ECO:0000256" key="4">
    <source>
        <dbReference type="ARBA" id="ARBA00022723"/>
    </source>
</evidence>
<evidence type="ECO:0000256" key="1">
    <source>
        <dbReference type="ARBA" id="ARBA00010669"/>
    </source>
</evidence>
<evidence type="ECO:0000256" key="6">
    <source>
        <dbReference type="ARBA" id="ARBA00022833"/>
    </source>
</evidence>
<keyword evidence="11" id="KW-1185">Reference proteome</keyword>
<dbReference type="Gene3D" id="3.40.140.10">
    <property type="entry name" value="Cytidine Deaminase, domain 2"/>
    <property type="match status" value="1"/>
</dbReference>
<accession>A0ABY0IKY8</accession>
<dbReference type="InterPro" id="IPR002125">
    <property type="entry name" value="CMP_dCMP_dom"/>
</dbReference>
<reference evidence="11" key="1">
    <citation type="journal article" date="2019" name="Int. J. Syst. Evol. Microbiol.">
        <title>Halobacteriovorax valvorus sp. nov., a novel prokaryotic predator isolated from coastal seawater of China.</title>
        <authorList>
            <person name="Chen M.-X."/>
        </authorList>
    </citation>
    <scope>NUCLEOTIDE SEQUENCE [LARGE SCALE GENOMIC DNA]</scope>
    <source>
        <strain evidence="11">BL9</strain>
    </source>
</reference>
<dbReference type="EMBL" id="QDKL01000001">
    <property type="protein sequence ID" value="RZF23307.1"/>
    <property type="molecule type" value="Genomic_DNA"/>
</dbReference>
<feature type="domain" description="CMP/dCMP-type deaminase" evidence="9">
    <location>
        <begin position="2"/>
        <end position="113"/>
    </location>
</feature>
<proteinExistence type="inferred from homology"/>
<comment type="similarity">
    <text evidence="1">Belongs to the cytidine and deoxycytidylate deaminase family. ADAT2 subfamily.</text>
</comment>
<evidence type="ECO:0000313" key="11">
    <source>
        <dbReference type="Proteomes" id="UP000443582"/>
    </source>
</evidence>
<dbReference type="EC" id="3.5.4.33" evidence="8"/>